<keyword evidence="1" id="KW-0479">Metal-binding</keyword>
<proteinExistence type="predicted"/>
<evidence type="ECO:0000256" key="1">
    <source>
        <dbReference type="PROSITE-ProRule" id="PRU00325"/>
    </source>
</evidence>
<dbReference type="KEGG" id="thao:NI17_000470"/>
<sequence>MTTRVVDSQSLRLATDPRWFERGERYLAEGGVLRLRECSGGVSAVVRGRNDYLVRLRHSPGGWDSGCSCPLGQDGARWCKHAVAVALAWFREDRPPPEPVSDRTDGELRAFLLAQDAPWLAEQLLRITEDDSAVRARMLAAAGSESAVEECRGLLEEAVVAYDPFLEEWEDNGSERLERAVDTLEDLLDYGYEHEAADLAREALHLLRDRVEEAADLADPHVERLTGIADPADA</sequence>
<gene>
    <name evidence="3" type="ORF">NI17_000470</name>
</gene>
<dbReference type="Pfam" id="PF04434">
    <property type="entry name" value="SWIM"/>
    <property type="match status" value="1"/>
</dbReference>
<feature type="domain" description="SWIM-type" evidence="2">
    <location>
        <begin position="52"/>
        <end position="90"/>
    </location>
</feature>
<dbReference type="GO" id="GO:0008270">
    <property type="term" value="F:zinc ion binding"/>
    <property type="evidence" value="ECO:0007669"/>
    <property type="project" value="UniProtKB-KW"/>
</dbReference>
<evidence type="ECO:0000313" key="4">
    <source>
        <dbReference type="Proteomes" id="UP000265719"/>
    </source>
</evidence>
<dbReference type="AlphaFoldDB" id="A0AA97M467"/>
<keyword evidence="1" id="KW-0862">Zinc</keyword>
<organism evidence="3 4">
    <name type="scientific">Thermobifida halotolerans</name>
    <dbReference type="NCBI Taxonomy" id="483545"/>
    <lineage>
        <taxon>Bacteria</taxon>
        <taxon>Bacillati</taxon>
        <taxon>Actinomycetota</taxon>
        <taxon>Actinomycetes</taxon>
        <taxon>Streptosporangiales</taxon>
        <taxon>Nocardiopsidaceae</taxon>
        <taxon>Thermobifida</taxon>
    </lineage>
</organism>
<evidence type="ECO:0000313" key="3">
    <source>
        <dbReference type="EMBL" id="UOE19781.1"/>
    </source>
</evidence>
<accession>A0AA97M467</accession>
<dbReference type="EMBL" id="CP063196">
    <property type="protein sequence ID" value="UOE19781.1"/>
    <property type="molecule type" value="Genomic_DNA"/>
</dbReference>
<dbReference type="InterPro" id="IPR007527">
    <property type="entry name" value="Znf_SWIM"/>
</dbReference>
<evidence type="ECO:0000259" key="2">
    <source>
        <dbReference type="PROSITE" id="PS50966"/>
    </source>
</evidence>
<keyword evidence="1" id="KW-0863">Zinc-finger</keyword>
<dbReference type="PROSITE" id="PS50966">
    <property type="entry name" value="ZF_SWIM"/>
    <property type="match status" value="1"/>
</dbReference>
<keyword evidence="4" id="KW-1185">Reference proteome</keyword>
<protein>
    <submittedName>
        <fullName evidence="3">SWIM zinc finger family protein</fullName>
    </submittedName>
</protein>
<reference evidence="3" key="1">
    <citation type="submission" date="2020-10" db="EMBL/GenBank/DDBJ databases">
        <title>De novo genome project of the cellulose decomposer Thermobifida halotolerans type strain.</title>
        <authorList>
            <person name="Nagy I."/>
            <person name="Horvath B."/>
            <person name="Kukolya J."/>
            <person name="Nagy I."/>
            <person name="Orsini M."/>
        </authorList>
    </citation>
    <scope>NUCLEOTIDE SEQUENCE</scope>
    <source>
        <strain evidence="3">DSM 44931</strain>
    </source>
</reference>
<name>A0AA97M467_9ACTN</name>
<dbReference type="RefSeq" id="WP_068687699.1">
    <property type="nucleotide sequence ID" value="NZ_CP063196.1"/>
</dbReference>
<dbReference type="Proteomes" id="UP000265719">
    <property type="component" value="Chromosome"/>
</dbReference>